<gene>
    <name evidence="1" type="ORF">K2173_002750</name>
</gene>
<organism evidence="1 2">
    <name type="scientific">Erythroxylum novogranatense</name>
    <dbReference type="NCBI Taxonomy" id="1862640"/>
    <lineage>
        <taxon>Eukaryota</taxon>
        <taxon>Viridiplantae</taxon>
        <taxon>Streptophyta</taxon>
        <taxon>Embryophyta</taxon>
        <taxon>Tracheophyta</taxon>
        <taxon>Spermatophyta</taxon>
        <taxon>Magnoliopsida</taxon>
        <taxon>eudicotyledons</taxon>
        <taxon>Gunneridae</taxon>
        <taxon>Pentapetalae</taxon>
        <taxon>rosids</taxon>
        <taxon>fabids</taxon>
        <taxon>Malpighiales</taxon>
        <taxon>Erythroxylaceae</taxon>
        <taxon>Erythroxylum</taxon>
    </lineage>
</organism>
<dbReference type="EMBL" id="JAIWQS010000009">
    <property type="protein sequence ID" value="KAJ8754299.1"/>
    <property type="molecule type" value="Genomic_DNA"/>
</dbReference>
<accession>A0AAV8SQQ4</accession>
<keyword evidence="2" id="KW-1185">Reference proteome</keyword>
<evidence type="ECO:0000313" key="1">
    <source>
        <dbReference type="EMBL" id="KAJ8754299.1"/>
    </source>
</evidence>
<dbReference type="Proteomes" id="UP001159364">
    <property type="component" value="Linkage Group LG09"/>
</dbReference>
<dbReference type="AlphaFoldDB" id="A0AAV8SQQ4"/>
<dbReference type="PANTHER" id="PTHR35998:SF1">
    <property type="entry name" value="OS02G0127900 PROTEIN"/>
    <property type="match status" value="1"/>
</dbReference>
<protein>
    <submittedName>
        <fullName evidence="1">Uncharacterized protein</fullName>
    </submittedName>
</protein>
<proteinExistence type="predicted"/>
<evidence type="ECO:0000313" key="2">
    <source>
        <dbReference type="Proteomes" id="UP001159364"/>
    </source>
</evidence>
<dbReference type="PANTHER" id="PTHR35998">
    <property type="entry name" value="OS02G0127900 PROTEIN"/>
    <property type="match status" value="1"/>
</dbReference>
<reference evidence="1 2" key="1">
    <citation type="submission" date="2021-09" db="EMBL/GenBank/DDBJ databases">
        <title>Genomic insights and catalytic innovation underlie evolution of tropane alkaloids biosynthesis.</title>
        <authorList>
            <person name="Wang Y.-J."/>
            <person name="Tian T."/>
            <person name="Huang J.-P."/>
            <person name="Huang S.-X."/>
        </authorList>
    </citation>
    <scope>NUCLEOTIDE SEQUENCE [LARGE SCALE GENOMIC DNA]</scope>
    <source>
        <strain evidence="1">KIB-2018</strain>
        <tissue evidence="1">Leaf</tissue>
    </source>
</reference>
<name>A0AAV8SQQ4_9ROSI</name>
<comment type="caution">
    <text evidence="1">The sequence shown here is derived from an EMBL/GenBank/DDBJ whole genome shotgun (WGS) entry which is preliminary data.</text>
</comment>
<sequence length="200" mass="22982">MVLWEITVATAYLLGLKRTYRLALKLQRRIVSPNHPKIQNFLRSRTRAVFDIALQVHHNIQKRDIEVGRNVGNWILRWLDRMKPSANIRGTSLNSSNNGSSNMNTTKRVIESFHLKNSGSMQRSGNQECKRHLFTSSRNVWGKALPTISIIRPPRPGSVTQYRHLSFWGPEILRPDYGVGGVSGFNGFIRKDIMQYLLQN</sequence>